<proteinExistence type="predicted"/>
<protein>
    <recommendedName>
        <fullName evidence="9">G-protein coupled receptors family 1 profile domain-containing protein</fullName>
    </recommendedName>
</protein>
<evidence type="ECO:0000256" key="3">
    <source>
        <dbReference type="ARBA" id="ARBA00022989"/>
    </source>
</evidence>
<organism evidence="10 11">
    <name type="scientific">Desmophyllum pertusum</name>
    <dbReference type="NCBI Taxonomy" id="174260"/>
    <lineage>
        <taxon>Eukaryota</taxon>
        <taxon>Metazoa</taxon>
        <taxon>Cnidaria</taxon>
        <taxon>Anthozoa</taxon>
        <taxon>Hexacorallia</taxon>
        <taxon>Scleractinia</taxon>
        <taxon>Caryophylliina</taxon>
        <taxon>Caryophylliidae</taxon>
        <taxon>Desmophyllum</taxon>
    </lineage>
</organism>
<sequence>MLELKNETSTVPSTTNLGDHSTTDMYVDVLPHSVHIFGFGLYVTLLVLAFVVDTSILFVFCRVKEIRNVTNNLLCNMVAADLLFALQTPMEGLSILNDDWSVGNGLCKIHRFLLHTFYNVVIISLTIVSIERYYAICLPMRFKSLDIKSWRLILGSWVAACVLALPQVFVSSTVMSYDRMVCIEERPDNYLVPFLCYHVPMFIFLYFIPLVILTVTFVRVSKKLDEVVKRFSQRSRFDICGAIRMRRNIIRILLVVVVVFVVCLTPLTVIELLHVTPVMRQYDPFGILIVSVEMLAFSHALLNPLVCSFMSKEFRNAAKKAFNCSRSLTFDRCPLINRKEKDNKCKLDQMRQNETNDTAGNGKAFWLNGQTDQPGHDLKKDAILNDVFPSVTEMTDIPKEDE</sequence>
<dbReference type="OrthoDB" id="5964776at2759"/>
<dbReference type="AlphaFoldDB" id="A0A9X0D8J0"/>
<name>A0A9X0D8J0_9CNID</name>
<feature type="transmembrane region" description="Helical" evidence="8">
    <location>
        <begin position="150"/>
        <end position="170"/>
    </location>
</feature>
<dbReference type="InterPro" id="IPR000276">
    <property type="entry name" value="GPCR_Rhodpsn"/>
</dbReference>
<feature type="domain" description="G-protein coupled receptors family 1 profile" evidence="9">
    <location>
        <begin position="52"/>
        <end position="307"/>
    </location>
</feature>
<evidence type="ECO:0000256" key="1">
    <source>
        <dbReference type="ARBA" id="ARBA00004141"/>
    </source>
</evidence>
<evidence type="ECO:0000313" key="11">
    <source>
        <dbReference type="Proteomes" id="UP001163046"/>
    </source>
</evidence>
<evidence type="ECO:0000256" key="2">
    <source>
        <dbReference type="ARBA" id="ARBA00022692"/>
    </source>
</evidence>
<dbReference type="PANTHER" id="PTHR45695:SF15">
    <property type="entry name" value="OPSIN RH2"/>
    <property type="match status" value="1"/>
</dbReference>
<dbReference type="Gene3D" id="1.20.1070.10">
    <property type="entry name" value="Rhodopsin 7-helix transmembrane proteins"/>
    <property type="match status" value="1"/>
</dbReference>
<dbReference type="SUPFAM" id="SSF81321">
    <property type="entry name" value="Family A G protein-coupled receptor-like"/>
    <property type="match status" value="1"/>
</dbReference>
<gene>
    <name evidence="10" type="ORF">OS493_022323</name>
</gene>
<evidence type="ECO:0000313" key="10">
    <source>
        <dbReference type="EMBL" id="KAJ7390765.1"/>
    </source>
</evidence>
<dbReference type="Proteomes" id="UP001163046">
    <property type="component" value="Unassembled WGS sequence"/>
</dbReference>
<keyword evidence="7" id="KW-0807">Transducer</keyword>
<feature type="transmembrane region" description="Helical" evidence="8">
    <location>
        <begin position="285"/>
        <end position="310"/>
    </location>
</feature>
<evidence type="ECO:0000256" key="6">
    <source>
        <dbReference type="ARBA" id="ARBA00023170"/>
    </source>
</evidence>
<dbReference type="GO" id="GO:0004930">
    <property type="term" value="F:G protein-coupled receptor activity"/>
    <property type="evidence" value="ECO:0007669"/>
    <property type="project" value="UniProtKB-KW"/>
</dbReference>
<dbReference type="InterPro" id="IPR017452">
    <property type="entry name" value="GPCR_Rhodpsn_7TM"/>
</dbReference>
<dbReference type="PROSITE" id="PS50262">
    <property type="entry name" value="G_PROTEIN_RECEP_F1_2"/>
    <property type="match status" value="1"/>
</dbReference>
<comment type="subcellular location">
    <subcellularLocation>
        <location evidence="1">Membrane</location>
        <topology evidence="1">Multi-pass membrane protein</topology>
    </subcellularLocation>
</comment>
<comment type="caution">
    <text evidence="10">The sequence shown here is derived from an EMBL/GenBank/DDBJ whole genome shotgun (WGS) entry which is preliminary data.</text>
</comment>
<dbReference type="GO" id="GO:0005886">
    <property type="term" value="C:plasma membrane"/>
    <property type="evidence" value="ECO:0007669"/>
    <property type="project" value="TreeGrafter"/>
</dbReference>
<evidence type="ECO:0000256" key="5">
    <source>
        <dbReference type="ARBA" id="ARBA00023136"/>
    </source>
</evidence>
<feature type="transmembrane region" description="Helical" evidence="8">
    <location>
        <begin position="252"/>
        <end position="273"/>
    </location>
</feature>
<keyword evidence="6" id="KW-0675">Receptor</keyword>
<evidence type="ECO:0000256" key="8">
    <source>
        <dbReference type="SAM" id="Phobius"/>
    </source>
</evidence>
<keyword evidence="2 8" id="KW-0812">Transmembrane</keyword>
<keyword evidence="4" id="KW-0297">G-protein coupled receptor</keyword>
<dbReference type="CDD" id="cd00637">
    <property type="entry name" value="7tm_classA_rhodopsin-like"/>
    <property type="match status" value="1"/>
</dbReference>
<keyword evidence="5 8" id="KW-0472">Membrane</keyword>
<feature type="transmembrane region" description="Helical" evidence="8">
    <location>
        <begin position="73"/>
        <end position="90"/>
    </location>
</feature>
<dbReference type="PRINTS" id="PR00237">
    <property type="entry name" value="GPCRRHODOPSN"/>
</dbReference>
<reference evidence="10" key="1">
    <citation type="submission" date="2023-01" db="EMBL/GenBank/DDBJ databases">
        <title>Genome assembly of the deep-sea coral Lophelia pertusa.</title>
        <authorList>
            <person name="Herrera S."/>
            <person name="Cordes E."/>
        </authorList>
    </citation>
    <scope>NUCLEOTIDE SEQUENCE</scope>
    <source>
        <strain evidence="10">USNM1676648</strain>
        <tissue evidence="10">Polyp</tissue>
    </source>
</reference>
<accession>A0A9X0D8J0</accession>
<feature type="transmembrane region" description="Helical" evidence="8">
    <location>
        <begin position="190"/>
        <end position="220"/>
    </location>
</feature>
<feature type="transmembrane region" description="Helical" evidence="8">
    <location>
        <begin position="36"/>
        <end position="61"/>
    </location>
</feature>
<feature type="transmembrane region" description="Helical" evidence="8">
    <location>
        <begin position="110"/>
        <end position="130"/>
    </location>
</feature>
<evidence type="ECO:0000256" key="7">
    <source>
        <dbReference type="ARBA" id="ARBA00023224"/>
    </source>
</evidence>
<keyword evidence="11" id="KW-1185">Reference proteome</keyword>
<dbReference type="EMBL" id="MU825411">
    <property type="protein sequence ID" value="KAJ7390765.1"/>
    <property type="molecule type" value="Genomic_DNA"/>
</dbReference>
<evidence type="ECO:0000256" key="4">
    <source>
        <dbReference type="ARBA" id="ARBA00023040"/>
    </source>
</evidence>
<dbReference type="PANTHER" id="PTHR45695">
    <property type="entry name" value="LEUCOKININ RECEPTOR-RELATED"/>
    <property type="match status" value="1"/>
</dbReference>
<dbReference type="Pfam" id="PF00001">
    <property type="entry name" value="7tm_1"/>
    <property type="match status" value="1"/>
</dbReference>
<evidence type="ECO:0000259" key="9">
    <source>
        <dbReference type="PROSITE" id="PS50262"/>
    </source>
</evidence>
<keyword evidence="3 8" id="KW-1133">Transmembrane helix</keyword>